<dbReference type="AlphaFoldDB" id="A0A934NIT8"/>
<dbReference type="PRINTS" id="PR00507">
    <property type="entry name" value="N12N6MTFRASE"/>
</dbReference>
<name>A0A934NIT8_9FLAO</name>
<comment type="catalytic activity">
    <reaction evidence="5">
        <text>a 2'-deoxyadenosine in DNA + S-adenosyl-L-methionine = an N(6)-methyl-2'-deoxyadenosine in DNA + S-adenosyl-L-homocysteine + H(+)</text>
        <dbReference type="Rhea" id="RHEA:15197"/>
        <dbReference type="Rhea" id="RHEA-COMP:12418"/>
        <dbReference type="Rhea" id="RHEA-COMP:12419"/>
        <dbReference type="ChEBI" id="CHEBI:15378"/>
        <dbReference type="ChEBI" id="CHEBI:57856"/>
        <dbReference type="ChEBI" id="CHEBI:59789"/>
        <dbReference type="ChEBI" id="CHEBI:90615"/>
        <dbReference type="ChEBI" id="CHEBI:90616"/>
        <dbReference type="EC" id="2.1.1.72"/>
    </reaction>
</comment>
<keyword evidence="4" id="KW-0949">S-adenosyl-L-methionine</keyword>
<dbReference type="Pfam" id="PF07669">
    <property type="entry name" value="Eco57I"/>
    <property type="match status" value="1"/>
</dbReference>
<dbReference type="Gene3D" id="3.40.50.150">
    <property type="entry name" value="Vaccinia Virus protein VP39"/>
    <property type="match status" value="1"/>
</dbReference>
<keyword evidence="2" id="KW-0489">Methyltransferase</keyword>
<dbReference type="RefSeq" id="WP_199600301.1">
    <property type="nucleotide sequence ID" value="NZ_JAEHJZ010000032.1"/>
</dbReference>
<dbReference type="InterPro" id="IPR011639">
    <property type="entry name" value="MethylTrfase_TaqI-like_dom"/>
</dbReference>
<dbReference type="NCBIfam" id="NF033452">
    <property type="entry name" value="BREX_1_MTaseX"/>
    <property type="match status" value="1"/>
</dbReference>
<comment type="caution">
    <text evidence="8">The sequence shown here is derived from an EMBL/GenBank/DDBJ whole genome shotgun (WGS) entry which is preliminary data.</text>
</comment>
<reference evidence="8 9" key="1">
    <citation type="submission" date="2020-09" db="EMBL/GenBank/DDBJ databases">
        <title>Draft genome of Gelidibacter salicanalis PAMC21136.</title>
        <authorList>
            <person name="Park H."/>
        </authorList>
    </citation>
    <scope>NUCLEOTIDE SEQUENCE [LARGE SCALE GENOMIC DNA]</scope>
    <source>
        <strain evidence="8 9">PAMC21136</strain>
    </source>
</reference>
<evidence type="ECO:0000256" key="1">
    <source>
        <dbReference type="ARBA" id="ARBA00011900"/>
    </source>
</evidence>
<dbReference type="InterPro" id="IPR029063">
    <property type="entry name" value="SAM-dependent_MTases_sf"/>
</dbReference>
<sequence>MNTNQLKRFAQDARVKLIDQIGAKLEKVLTTDSVELREKAGHLKKLQEAINKTSKPEVIDTVAYTWFNRFVALRFMDVNGYEPIGVSVVSPMEGGTLPAILQEAKQGNIPEELPVQHQRIYDLLDGKIPSTDAQNEAYAALLVGACNHLSKTLPFLFEKIDDYAELLLPDDLISSFSIIEDIRIGMKPEDCAEVEIIGWLYQFYISEKKDQVFASKSKVKKEDIPAATQLFTPRWIVEYMVQNTVGKLWMQNNPQSKLRDYMPYFIESPSVTADDYLKIDSVEDITLLDQACGSGHILVYGFELLSIIYEEEGYNKSDIPTHIIEKNLFGFEIDTRAAQLAGLALMLKARHYYRRVFKKDITPNISCYQDLQITEEDIKATFSAVDEELSDALLHDLKTMQQATNLGSLIIPQATANDLEKTRASLAKKANNSDLFHGHNLRGILQAIVQLSALSRKYHCVVDNPPYMGGGNMNKALADFVKVNYPRSKADLMACFMEAGIAALKPKGFLGMINQHSWMFLSSYEKLREYLIETIHFDSMLHLGSRTFPEIGGEVVQNTSFVFNKIKSSQTGIFIRLTEIKNSEQKRTRLMKELIKPSNIYFKSNQINFNKITQSPIGYWLKKDFIDYLSQLKTINTESDIVAGICTGRNAEYIYEWTEVANSKIWNGYDGFPNEFKFKMHNKGGEARKWFGNHSNIINYNETSLCEMNKLKGFRHDGQRFYYKPSLSWSKITSSTNTFRYYPKGFVFDSAGLSIYSKENIIDYELLGFLNTKVAAKLLNLFNPTLNASPGVIRKLPLNKSVNSGVVEKVKNSINISKLELNTKEVSPDFQQNGLIRIKGQDLQEAYDSYCQYWQNKFFALHKNEEELNRHFIEIYGLQDELTPEVPLKDITILKEETTIKKGALVFRESEIMAQFISYAVGCMFGRYSLDKPGLVLANQGETLEDYLNNVTLSAVEVSFLPDDDNVIPILDNEWFEDDIVGRFYAFLKATFGIPHFDKNLAFVEDCVGDIRKYFLKTFYTDHIKRYKKRPIYWMFSSPSGAFNALIYMHRYTPNTLNTVLNGYLKEYLEKLKAQDKQLDHVKNVGTDREKVSAEKEQARINKVVIELQEYDRELFKLATERIAIDLDDGVLVNYNKFGTIIKPVSGLNDKKAKDKVRKFDWIDASTIQ</sequence>
<dbReference type="Proteomes" id="UP000662373">
    <property type="component" value="Unassembled WGS sequence"/>
</dbReference>
<evidence type="ECO:0000256" key="3">
    <source>
        <dbReference type="ARBA" id="ARBA00022679"/>
    </source>
</evidence>
<accession>A0A934NIT8</accession>
<evidence type="ECO:0000256" key="4">
    <source>
        <dbReference type="ARBA" id="ARBA00022691"/>
    </source>
</evidence>
<evidence type="ECO:0000259" key="7">
    <source>
        <dbReference type="Pfam" id="PF07669"/>
    </source>
</evidence>
<dbReference type="SUPFAM" id="SSF53335">
    <property type="entry name" value="S-adenosyl-L-methionine-dependent methyltransferases"/>
    <property type="match status" value="1"/>
</dbReference>
<dbReference type="EC" id="2.1.1.72" evidence="1"/>
<dbReference type="PANTHER" id="PTHR33841:SF1">
    <property type="entry name" value="DNA METHYLTRANSFERASE A"/>
    <property type="match status" value="1"/>
</dbReference>
<feature type="coiled-coil region" evidence="6">
    <location>
        <begin position="1065"/>
        <end position="1114"/>
    </location>
</feature>
<dbReference type="EMBL" id="JAEHJZ010000032">
    <property type="protein sequence ID" value="MBJ7881593.1"/>
    <property type="molecule type" value="Genomic_DNA"/>
</dbReference>
<feature type="domain" description="Type II methyltransferase M.TaqI-like" evidence="7">
    <location>
        <begin position="326"/>
        <end position="545"/>
    </location>
</feature>
<keyword evidence="9" id="KW-1185">Reference proteome</keyword>
<gene>
    <name evidence="8" type="primary">pglX</name>
    <name evidence="8" type="ORF">JEM65_13200</name>
</gene>
<proteinExistence type="predicted"/>
<protein>
    <recommendedName>
        <fullName evidence="1">site-specific DNA-methyltransferase (adenine-specific)</fullName>
        <ecNumber evidence="1">2.1.1.72</ecNumber>
    </recommendedName>
</protein>
<keyword evidence="3" id="KW-0808">Transferase</keyword>
<evidence type="ECO:0000313" key="8">
    <source>
        <dbReference type="EMBL" id="MBJ7881593.1"/>
    </source>
</evidence>
<evidence type="ECO:0000256" key="6">
    <source>
        <dbReference type="SAM" id="Coils"/>
    </source>
</evidence>
<dbReference type="PANTHER" id="PTHR33841">
    <property type="entry name" value="DNA METHYLTRANSFERASE YEEA-RELATED"/>
    <property type="match status" value="1"/>
</dbReference>
<dbReference type="InterPro" id="IPR050953">
    <property type="entry name" value="N4_N6_ade-DNA_methylase"/>
</dbReference>
<dbReference type="InterPro" id="IPR047939">
    <property type="entry name" value="BREX_1_PglX"/>
</dbReference>
<dbReference type="GO" id="GO:0032259">
    <property type="term" value="P:methylation"/>
    <property type="evidence" value="ECO:0007669"/>
    <property type="project" value="UniProtKB-KW"/>
</dbReference>
<keyword evidence="6" id="KW-0175">Coiled coil</keyword>
<evidence type="ECO:0000256" key="2">
    <source>
        <dbReference type="ARBA" id="ARBA00022603"/>
    </source>
</evidence>
<evidence type="ECO:0000256" key="5">
    <source>
        <dbReference type="ARBA" id="ARBA00047942"/>
    </source>
</evidence>
<dbReference type="GO" id="GO:0009007">
    <property type="term" value="F:site-specific DNA-methyltransferase (adenine-specific) activity"/>
    <property type="evidence" value="ECO:0007669"/>
    <property type="project" value="UniProtKB-EC"/>
</dbReference>
<organism evidence="8 9">
    <name type="scientific">Gelidibacter salicanalis</name>
    <dbReference type="NCBI Taxonomy" id="291193"/>
    <lineage>
        <taxon>Bacteria</taxon>
        <taxon>Pseudomonadati</taxon>
        <taxon>Bacteroidota</taxon>
        <taxon>Flavobacteriia</taxon>
        <taxon>Flavobacteriales</taxon>
        <taxon>Flavobacteriaceae</taxon>
        <taxon>Gelidibacter</taxon>
    </lineage>
</organism>
<dbReference type="GO" id="GO:0006304">
    <property type="term" value="P:DNA modification"/>
    <property type="evidence" value="ECO:0007669"/>
    <property type="project" value="InterPro"/>
</dbReference>
<evidence type="ECO:0000313" key="9">
    <source>
        <dbReference type="Proteomes" id="UP000662373"/>
    </source>
</evidence>